<evidence type="ECO:0000313" key="1">
    <source>
        <dbReference type="EMBL" id="OSJ04108.1"/>
    </source>
</evidence>
<name>A0A1X3FGW6_9BRAD</name>
<evidence type="ECO:0008006" key="3">
    <source>
        <dbReference type="Google" id="ProtNLM"/>
    </source>
</evidence>
<dbReference type="InterPro" id="IPR021388">
    <property type="entry name" value="DUF3024"/>
</dbReference>
<protein>
    <recommendedName>
        <fullName evidence="3">DUF3024 domain-containing protein</fullName>
    </recommendedName>
</protein>
<evidence type="ECO:0000313" key="2">
    <source>
        <dbReference type="Proteomes" id="UP000193553"/>
    </source>
</evidence>
<dbReference type="Pfam" id="PF11225">
    <property type="entry name" value="DUF3024"/>
    <property type="match status" value="1"/>
</dbReference>
<accession>A0A1X3FGW6</accession>
<sequence>MNAAIIRRHHSGLPAHPNELDRWRIVRALTRRERYRYVSPKVTAVAGGYLIESPCCSGNIDAKGGLAEVALLHHDRTGAAWQLFRKDHGNDIWQWHSTHQRLGSATAVLNADRERLFWQ</sequence>
<dbReference type="Proteomes" id="UP000193553">
    <property type="component" value="Unassembled WGS sequence"/>
</dbReference>
<dbReference type="RefSeq" id="WP_085361555.1">
    <property type="nucleotide sequence ID" value="NZ_NAFD01000191.1"/>
</dbReference>
<gene>
    <name evidence="1" type="ORF">BSZ18_29065</name>
</gene>
<dbReference type="EMBL" id="NAFI01000185">
    <property type="protein sequence ID" value="OSJ04108.1"/>
    <property type="molecule type" value="Genomic_DNA"/>
</dbReference>
<comment type="caution">
    <text evidence="1">The sequence shown here is derived from an EMBL/GenBank/DDBJ whole genome shotgun (WGS) entry which is preliminary data.</text>
</comment>
<reference evidence="1 2" key="1">
    <citation type="submission" date="2017-03" db="EMBL/GenBank/DDBJ databases">
        <title>Whole genome sequences of fourteen strains of Bradyrhizobium canariense and one strain of Bradyrhizobium japonicum isolated from Lupinus (Papilionoideae: Genisteae) species in Algeria.</title>
        <authorList>
            <person name="Crovadore J."/>
            <person name="Chekireb D."/>
            <person name="Brachmann A."/>
            <person name="Chablais R."/>
            <person name="Cochard B."/>
            <person name="Lefort F."/>
        </authorList>
    </citation>
    <scope>NUCLEOTIDE SEQUENCE [LARGE SCALE GENOMIC DNA]</scope>
    <source>
        <strain evidence="1 2">UBMA195</strain>
    </source>
</reference>
<organism evidence="1 2">
    <name type="scientific">Bradyrhizobium canariense</name>
    <dbReference type="NCBI Taxonomy" id="255045"/>
    <lineage>
        <taxon>Bacteria</taxon>
        <taxon>Pseudomonadati</taxon>
        <taxon>Pseudomonadota</taxon>
        <taxon>Alphaproteobacteria</taxon>
        <taxon>Hyphomicrobiales</taxon>
        <taxon>Nitrobacteraceae</taxon>
        <taxon>Bradyrhizobium</taxon>
    </lineage>
</organism>
<proteinExistence type="predicted"/>
<dbReference type="AlphaFoldDB" id="A0A1X3FGW6"/>
<dbReference type="OrthoDB" id="7565982at2"/>